<reference evidence="4" key="1">
    <citation type="submission" date="2025-08" db="UniProtKB">
        <authorList>
            <consortium name="RefSeq"/>
        </authorList>
    </citation>
    <scope>IDENTIFICATION</scope>
    <source>
        <tissue evidence="4">Liver</tissue>
    </source>
</reference>
<feature type="compositionally biased region" description="Polar residues" evidence="1">
    <location>
        <begin position="987"/>
        <end position="996"/>
    </location>
</feature>
<name>A0ABM2XF41_MESAU</name>
<feature type="compositionally biased region" description="Basic and acidic residues" evidence="1">
    <location>
        <begin position="650"/>
        <end position="661"/>
    </location>
</feature>
<feature type="compositionally biased region" description="Polar residues" evidence="1">
    <location>
        <begin position="412"/>
        <end position="423"/>
    </location>
</feature>
<sequence length="1235" mass="132293">MGQAVTRRLQARARAATSSAMDRSAPDPGPRSAPRTSVPQPSGSLGRKPKAKAPLPPAEMKGMGVPSAEEPVDSTAAIMEQNENMIDKDIDLSVVLPGDILKSATVPGSKPMMDLLVFLCAQYHLNPSSHTIDLLSAEENLIKFKPNTPIGMLEVEKVILKPKSLDKKKPTPIIPEKTVRVVINFKKTQKTIVRVSPHVPLQDLAPIICSKCEFDPLQTVLLKDYQDQEALDLTKSLNDLGLRELYAMDISKAPSVTAFHKSSFQESCQISQTPDIVKEKENRGIFSFFQRSKKKREQTASAPATPLVSKHRPSFTRSNTISKPYISNTLPSEGPKKRRAPLPPMPTSQGAVQGQERRASCVVRSTSVDDNDKSSADGVMVRTGSLQLSSSSVGTSSLKRTKRKAPAPPSKTPVQQNDTSLASDTALPPEDGLAPDSAVEANSPEGLPSPEGSPGPGFLSQEQCTVPKPADELSLSEGPGTPEAAVASLTSGVSSDYSLEEIDEKEELGESPKAQAESVSVKSPDSPLVSTDVVNTLENEPDSALSLSDGEASPNSKGKIQEGRNTEGQESHNPVVCDISNEDTVSDSIRDLKTLGPSQESVQNEIMVCATNTDYTKDSLNKTETSTESQAPEKGVDAEADRLSGLSASRTDHVKSSRENHLTAPSGPDQKLNQPSVEKTKMQDAAIQATPACSSFDGNHEDRNSPDLKVDESVQTSNSNRSTQHSSLSLHDPVNASKAFGSQGTPMPVQDRLPMKEPACVYGNNDPLSPVDGHDKNPAASYLKNLPLYRQDYNPKPKPSNEITREYIPKIGMTTYKIVPPKSLEIVKDWESEAAGNKDDQKMPAEGQKHKLGDMQGTAAQTEALVTSKGSQEPQPDLKPKPGLGTERHLHRTLSVGAEMNPPKPPRMTMDTGSIPFAPNLEDINNILESKFRSRASNPQAKPSSFFLQMQKRASGHYVTSAAAKSVHPGPGPTPKEPTTKEVQRDPQPSSEQTLFPLSERTHSAQLPSLSKTDDDRIIQRPAETSPPPVAPKPVAPAETSPPPVAPKPVAPAETSPPPVAPKPVALPGTQGASLNLKTLKTFGAPRPYSSSGPSPFALAVVKRSQSFSKARPESSEGFSTQPADAGDEKTNAANKSAVTPQPDDVDKHNKPVQNEKSSHMLTPADGPSFILKRQSSLTFQSSDPEQVHQSLLTAIRSGEAASKLKRVTGPSNTISVNGKSGLSHTMSSDAQDSR</sequence>
<accession>A0ABM2XF41</accession>
<feature type="compositionally biased region" description="Basic and acidic residues" evidence="1">
    <location>
        <begin position="559"/>
        <end position="570"/>
    </location>
</feature>
<feature type="compositionally biased region" description="Acidic residues" evidence="1">
    <location>
        <begin position="498"/>
        <end position="509"/>
    </location>
</feature>
<dbReference type="RefSeq" id="XP_040601398.1">
    <property type="nucleotide sequence ID" value="XM_040745464.1"/>
</dbReference>
<dbReference type="PANTHER" id="PTHR21557:SF2">
    <property type="entry name" value="CORDON-BLEU PROTEIN-LIKE 1"/>
    <property type="match status" value="1"/>
</dbReference>
<feature type="compositionally biased region" description="Polar residues" evidence="1">
    <location>
        <begin position="596"/>
        <end position="614"/>
    </location>
</feature>
<organism evidence="3 4">
    <name type="scientific">Mesocricetus auratus</name>
    <name type="common">Golden hamster</name>
    <dbReference type="NCBI Taxonomy" id="10036"/>
    <lineage>
        <taxon>Eukaryota</taxon>
        <taxon>Metazoa</taxon>
        <taxon>Chordata</taxon>
        <taxon>Craniata</taxon>
        <taxon>Vertebrata</taxon>
        <taxon>Euteleostomi</taxon>
        <taxon>Mammalia</taxon>
        <taxon>Eutheria</taxon>
        <taxon>Euarchontoglires</taxon>
        <taxon>Glires</taxon>
        <taxon>Rodentia</taxon>
        <taxon>Myomorpha</taxon>
        <taxon>Muroidea</taxon>
        <taxon>Cricetidae</taxon>
        <taxon>Cricetinae</taxon>
        <taxon>Mesocricetus</taxon>
    </lineage>
</organism>
<feature type="compositionally biased region" description="Polar residues" evidence="1">
    <location>
        <begin position="1210"/>
        <end position="1235"/>
    </location>
</feature>
<feature type="region of interest" description="Disordered" evidence="1">
    <location>
        <begin position="1201"/>
        <end position="1235"/>
    </location>
</feature>
<dbReference type="PANTHER" id="PTHR21557">
    <property type="entry name" value="CORDON-BLEU"/>
    <property type="match status" value="1"/>
</dbReference>
<protein>
    <submittedName>
        <fullName evidence="4">LOW QUALITY PROTEIN: cordon-bleu protein-like 1</fullName>
    </submittedName>
</protein>
<feature type="region of interest" description="Disordered" evidence="1">
    <location>
        <begin position="289"/>
        <end position="779"/>
    </location>
</feature>
<dbReference type="Gene3D" id="3.10.20.90">
    <property type="entry name" value="Phosphatidylinositol 3-kinase Catalytic Subunit, Chain A, domain 1"/>
    <property type="match status" value="1"/>
</dbReference>
<feature type="region of interest" description="Disordered" evidence="1">
    <location>
        <begin position="1104"/>
        <end position="1168"/>
    </location>
</feature>
<feature type="compositionally biased region" description="Low complexity" evidence="1">
    <location>
        <begin position="443"/>
        <end position="460"/>
    </location>
</feature>
<feature type="compositionally biased region" description="Basic and acidic residues" evidence="1">
    <location>
        <begin position="831"/>
        <end position="853"/>
    </location>
</feature>
<feature type="compositionally biased region" description="Basic and acidic residues" evidence="1">
    <location>
        <begin position="698"/>
        <end position="712"/>
    </location>
</feature>
<feature type="domain" description="Cordon-bleu ubiquitin-like" evidence="2">
    <location>
        <begin position="168"/>
        <end position="271"/>
    </location>
</feature>
<feature type="region of interest" description="Disordered" evidence="1">
    <location>
        <begin position="831"/>
        <end position="917"/>
    </location>
</feature>
<feature type="compositionally biased region" description="Low complexity" evidence="1">
    <location>
        <begin position="383"/>
        <end position="398"/>
    </location>
</feature>
<feature type="compositionally biased region" description="Polar residues" evidence="1">
    <location>
        <begin position="34"/>
        <end position="43"/>
    </location>
</feature>
<feature type="region of interest" description="Disordered" evidence="1">
    <location>
        <begin position="955"/>
        <end position="1073"/>
    </location>
</feature>
<gene>
    <name evidence="4" type="primary">Cobll1</name>
</gene>
<dbReference type="Proteomes" id="UP000886700">
    <property type="component" value="Unplaced"/>
</dbReference>
<feature type="compositionally biased region" description="Polar residues" evidence="1">
    <location>
        <begin position="517"/>
        <end position="538"/>
    </location>
</feature>
<feature type="compositionally biased region" description="Polar residues" evidence="1">
    <location>
        <begin position="858"/>
        <end position="874"/>
    </location>
</feature>
<dbReference type="GeneID" id="101825372"/>
<dbReference type="InterPro" id="IPR039895">
    <property type="entry name" value="COBL-like"/>
</dbReference>
<feature type="region of interest" description="Disordered" evidence="1">
    <location>
        <begin position="1"/>
        <end position="71"/>
    </location>
</feature>
<dbReference type="Pfam" id="PF09469">
    <property type="entry name" value="Cobl"/>
    <property type="match status" value="1"/>
</dbReference>
<evidence type="ECO:0000256" key="1">
    <source>
        <dbReference type="SAM" id="MobiDB-lite"/>
    </source>
</evidence>
<feature type="compositionally biased region" description="Polar residues" evidence="1">
    <location>
        <begin position="488"/>
        <end position="497"/>
    </location>
</feature>
<proteinExistence type="predicted"/>
<dbReference type="InterPro" id="IPR019025">
    <property type="entry name" value="Cordon-bleu_ubiquitin_domain"/>
</dbReference>
<feature type="compositionally biased region" description="Polar residues" evidence="1">
    <location>
        <begin position="315"/>
        <end position="331"/>
    </location>
</feature>
<feature type="compositionally biased region" description="Low complexity" evidence="1">
    <location>
        <begin position="1"/>
        <end position="23"/>
    </location>
</feature>
<evidence type="ECO:0000259" key="2">
    <source>
        <dbReference type="Pfam" id="PF09469"/>
    </source>
</evidence>
<evidence type="ECO:0000313" key="4">
    <source>
        <dbReference type="RefSeq" id="XP_040601398.1"/>
    </source>
</evidence>
<feature type="compositionally biased region" description="Pro residues" evidence="1">
    <location>
        <begin position="1025"/>
        <end position="1062"/>
    </location>
</feature>
<keyword evidence="3" id="KW-1185">Reference proteome</keyword>
<evidence type="ECO:0000313" key="3">
    <source>
        <dbReference type="Proteomes" id="UP000886700"/>
    </source>
</evidence>
<feature type="compositionally biased region" description="Polar residues" evidence="1">
    <location>
        <begin position="713"/>
        <end position="729"/>
    </location>
</feature>